<dbReference type="SMART" id="SM00382">
    <property type="entry name" value="AAA"/>
    <property type="match status" value="1"/>
</dbReference>
<dbReference type="PROSITE" id="PS50929">
    <property type="entry name" value="ABC_TM1F"/>
    <property type="match status" value="1"/>
</dbReference>
<feature type="transmembrane region" description="Helical" evidence="7">
    <location>
        <begin position="80"/>
        <end position="99"/>
    </location>
</feature>
<comment type="caution">
    <text evidence="10">The sequence shown here is derived from an EMBL/GenBank/DDBJ whole genome shotgun (WGS) entry which is preliminary data.</text>
</comment>
<sequence>MEVFMRVVRRRLGRRGPDSESPTAVSVPWRRLAARFRPQRRRLLLSLLLALLGVVLGVANPLLLQRIIDTALVKHHPLELSLLCGIMLFAVVAGGLLLIGQAVLNQRLGQELVHALRMEVHDAAQQRSVEDLSRGPVSDVQALLSNDIGAVSDVLTFAVQACVTAGTTLVASTIAMITMSWQITVFSVVLSILLNVLNNRYARRRAMLSRAQHGRLAALLQTAAENVSLSGALLGRTMAREAWQRERFEALSEDVREQTVALRLAGRTSLAVINIALGAIPVFAYWAAGTVLPGLSIGSVIALTVLQSRISMPVQQLLQTASDIQMTAGPFARIFGYLDGANRSRPVPVTTKRAVSALDAVSLEGVSYRYPDSSTPVIDALSVEVPGGSTLFVVGDSGVGKSTLALLVSGLIKPLVGDVRVGCHGKTYAASAEFAVLVSQDPALINSSIGENLRLARGSVSDAELWSALALACLDDFVQGLPEGLDTPVGEDGALLSSGQRQRLSLARAVLVNPPLLVIDEGLNAVPLELEQQIYENLRAWSPEKTLVFVSHRLPRLRGDELVWRLLPEGGVALTDGNADSRKVRI</sequence>
<dbReference type="InterPro" id="IPR039421">
    <property type="entry name" value="Type_1_exporter"/>
</dbReference>
<feature type="transmembrane region" description="Helical" evidence="7">
    <location>
        <begin position="183"/>
        <end position="202"/>
    </location>
</feature>
<dbReference type="InterPro" id="IPR003439">
    <property type="entry name" value="ABC_transporter-like_ATP-bd"/>
</dbReference>
<dbReference type="Proteomes" id="UP000248889">
    <property type="component" value="Unassembled WGS sequence"/>
</dbReference>
<evidence type="ECO:0000259" key="8">
    <source>
        <dbReference type="PROSITE" id="PS50893"/>
    </source>
</evidence>
<dbReference type="Gene3D" id="3.40.50.300">
    <property type="entry name" value="P-loop containing nucleotide triphosphate hydrolases"/>
    <property type="match status" value="1"/>
</dbReference>
<feature type="domain" description="ABC transmembrane type-1" evidence="9">
    <location>
        <begin position="44"/>
        <end position="326"/>
    </location>
</feature>
<dbReference type="Pfam" id="PF00005">
    <property type="entry name" value="ABC_tran"/>
    <property type="match status" value="1"/>
</dbReference>
<dbReference type="OrthoDB" id="9806127at2"/>
<dbReference type="GO" id="GO:0016887">
    <property type="term" value="F:ATP hydrolysis activity"/>
    <property type="evidence" value="ECO:0007669"/>
    <property type="project" value="InterPro"/>
</dbReference>
<keyword evidence="11" id="KW-1185">Reference proteome</keyword>
<evidence type="ECO:0000256" key="5">
    <source>
        <dbReference type="ARBA" id="ARBA00022989"/>
    </source>
</evidence>
<evidence type="ECO:0008006" key="12">
    <source>
        <dbReference type="Google" id="ProtNLM"/>
    </source>
</evidence>
<dbReference type="InterPro" id="IPR011527">
    <property type="entry name" value="ABC1_TM_dom"/>
</dbReference>
<feature type="domain" description="ABC transporter" evidence="8">
    <location>
        <begin position="361"/>
        <end position="586"/>
    </location>
</feature>
<dbReference type="SUPFAM" id="SSF90123">
    <property type="entry name" value="ABC transporter transmembrane region"/>
    <property type="match status" value="1"/>
</dbReference>
<keyword evidence="6 7" id="KW-0472">Membrane</keyword>
<protein>
    <recommendedName>
        <fullName evidence="12">ABC transporter ATP-binding protein</fullName>
    </recommendedName>
</protein>
<evidence type="ECO:0000256" key="2">
    <source>
        <dbReference type="ARBA" id="ARBA00022692"/>
    </source>
</evidence>
<dbReference type="EMBL" id="QKYN01000081">
    <property type="protein sequence ID" value="RAG83697.1"/>
    <property type="molecule type" value="Genomic_DNA"/>
</dbReference>
<evidence type="ECO:0000256" key="1">
    <source>
        <dbReference type="ARBA" id="ARBA00004651"/>
    </source>
</evidence>
<dbReference type="GO" id="GO:0005886">
    <property type="term" value="C:plasma membrane"/>
    <property type="evidence" value="ECO:0007669"/>
    <property type="project" value="UniProtKB-SubCell"/>
</dbReference>
<dbReference type="PROSITE" id="PS50893">
    <property type="entry name" value="ABC_TRANSPORTER_2"/>
    <property type="match status" value="1"/>
</dbReference>
<feature type="transmembrane region" description="Helical" evidence="7">
    <location>
        <begin position="154"/>
        <end position="177"/>
    </location>
</feature>
<dbReference type="PANTHER" id="PTHR43394">
    <property type="entry name" value="ATP-DEPENDENT PERMEASE MDL1, MITOCHONDRIAL"/>
    <property type="match status" value="1"/>
</dbReference>
<dbReference type="Gene3D" id="1.20.1560.10">
    <property type="entry name" value="ABC transporter type 1, transmembrane domain"/>
    <property type="match status" value="1"/>
</dbReference>
<keyword evidence="3" id="KW-0547">Nucleotide-binding</keyword>
<dbReference type="GO" id="GO:0005524">
    <property type="term" value="F:ATP binding"/>
    <property type="evidence" value="ECO:0007669"/>
    <property type="project" value="UniProtKB-KW"/>
</dbReference>
<gene>
    <name evidence="10" type="ORF">DN069_20810</name>
</gene>
<reference evidence="10 11" key="1">
    <citation type="submission" date="2018-06" db="EMBL/GenBank/DDBJ databases">
        <title>Streptacidiphilus pinicola sp. nov., isolated from pine grove soil.</title>
        <authorList>
            <person name="Roh S.G."/>
            <person name="Park S."/>
            <person name="Kim M.-K."/>
            <person name="Yun B.-R."/>
            <person name="Park J."/>
            <person name="Kim M.J."/>
            <person name="Kim Y.S."/>
            <person name="Kim S.B."/>
        </authorList>
    </citation>
    <scope>NUCLEOTIDE SEQUENCE [LARGE SCALE GENOMIC DNA]</scope>
    <source>
        <strain evidence="10 11">MMS16-CNU450</strain>
    </source>
</reference>
<dbReference type="InterPro" id="IPR017871">
    <property type="entry name" value="ABC_transporter-like_CS"/>
</dbReference>
<accession>A0A2X0IGM5</accession>
<evidence type="ECO:0000256" key="6">
    <source>
        <dbReference type="ARBA" id="ARBA00023136"/>
    </source>
</evidence>
<dbReference type="SUPFAM" id="SSF52540">
    <property type="entry name" value="P-loop containing nucleoside triphosphate hydrolases"/>
    <property type="match status" value="1"/>
</dbReference>
<evidence type="ECO:0000256" key="4">
    <source>
        <dbReference type="ARBA" id="ARBA00022840"/>
    </source>
</evidence>
<keyword evidence="4" id="KW-0067">ATP-binding</keyword>
<feature type="transmembrane region" description="Helical" evidence="7">
    <location>
        <begin position="43"/>
        <end position="68"/>
    </location>
</feature>
<dbReference type="GO" id="GO:0015421">
    <property type="term" value="F:ABC-type oligopeptide transporter activity"/>
    <property type="evidence" value="ECO:0007669"/>
    <property type="project" value="TreeGrafter"/>
</dbReference>
<dbReference type="PROSITE" id="PS00211">
    <property type="entry name" value="ABC_TRANSPORTER_1"/>
    <property type="match status" value="1"/>
</dbReference>
<dbReference type="InterPro" id="IPR036640">
    <property type="entry name" value="ABC1_TM_sf"/>
</dbReference>
<organism evidence="10 11">
    <name type="scientific">Streptacidiphilus pinicola</name>
    <dbReference type="NCBI Taxonomy" id="2219663"/>
    <lineage>
        <taxon>Bacteria</taxon>
        <taxon>Bacillati</taxon>
        <taxon>Actinomycetota</taxon>
        <taxon>Actinomycetes</taxon>
        <taxon>Kitasatosporales</taxon>
        <taxon>Streptomycetaceae</taxon>
        <taxon>Streptacidiphilus</taxon>
    </lineage>
</organism>
<comment type="subcellular location">
    <subcellularLocation>
        <location evidence="1">Cell membrane</location>
        <topology evidence="1">Multi-pass membrane protein</topology>
    </subcellularLocation>
</comment>
<evidence type="ECO:0000259" key="9">
    <source>
        <dbReference type="PROSITE" id="PS50929"/>
    </source>
</evidence>
<keyword evidence="5 7" id="KW-1133">Transmembrane helix</keyword>
<dbReference type="InterPro" id="IPR027417">
    <property type="entry name" value="P-loop_NTPase"/>
</dbReference>
<evidence type="ECO:0000256" key="3">
    <source>
        <dbReference type="ARBA" id="ARBA00022741"/>
    </source>
</evidence>
<dbReference type="PANTHER" id="PTHR43394:SF1">
    <property type="entry name" value="ATP-BINDING CASSETTE SUB-FAMILY B MEMBER 10, MITOCHONDRIAL"/>
    <property type="match status" value="1"/>
</dbReference>
<dbReference type="AlphaFoldDB" id="A0A2X0IGM5"/>
<evidence type="ECO:0000256" key="7">
    <source>
        <dbReference type="SAM" id="Phobius"/>
    </source>
</evidence>
<dbReference type="Pfam" id="PF00664">
    <property type="entry name" value="ABC_membrane"/>
    <property type="match status" value="1"/>
</dbReference>
<evidence type="ECO:0000313" key="11">
    <source>
        <dbReference type="Proteomes" id="UP000248889"/>
    </source>
</evidence>
<proteinExistence type="predicted"/>
<name>A0A2X0IGM5_9ACTN</name>
<evidence type="ECO:0000313" key="10">
    <source>
        <dbReference type="EMBL" id="RAG83697.1"/>
    </source>
</evidence>
<dbReference type="InterPro" id="IPR003593">
    <property type="entry name" value="AAA+_ATPase"/>
</dbReference>
<keyword evidence="2 7" id="KW-0812">Transmembrane</keyword>